<dbReference type="AlphaFoldDB" id="A0A0D1XSF2"/>
<dbReference type="InterPro" id="IPR052523">
    <property type="entry name" value="Trichothecene_AcTrans"/>
</dbReference>
<accession>A0A0D1XSF2</accession>
<dbReference type="STRING" id="212818.A0A0D1XSF2"/>
<gene>
    <name evidence="1" type="ORF">PV10_05616</name>
</gene>
<dbReference type="Proteomes" id="UP000054302">
    <property type="component" value="Unassembled WGS sequence"/>
</dbReference>
<dbReference type="HOGENOM" id="CLU_060131_0_0_1"/>
<proteinExistence type="predicted"/>
<keyword evidence="2" id="KW-1185">Reference proteome</keyword>
<dbReference type="Gene3D" id="3.40.630.30">
    <property type="match status" value="1"/>
</dbReference>
<dbReference type="VEuPathDB" id="FungiDB:PV10_05616"/>
<sequence length="260" mass="29266">MGIVVFPALIPDIEKVYDVYFAAFEGEEMARLIMKILFPGGITEEFRKAHTAATLAYWHKSSTQYTLKAVDMETGQIIGMLLGDVHLLGRTEEERKFAGAPWLEGEERVRAEKVLKPLWEMREKLWGDRPHMYCHVIGVDPKNQGRHAGAALIKWGSEQASSANLPIYFESSPSTAKLYERLGCQRIKETIVHSAEVLGTDHDIEVPLMVVMPKCAKGMTFDEWRERGYPAWDTITDVEKPKAQPDLKAPVKVAQLPATA</sequence>
<dbReference type="PANTHER" id="PTHR42791">
    <property type="entry name" value="GNAT FAMILY ACETYLTRANSFERASE"/>
    <property type="match status" value="1"/>
</dbReference>
<dbReference type="PANTHER" id="PTHR42791:SF17">
    <property type="entry name" value="ACETYLTRANSFERASE, GNAT FAMILY FAMILY (AFU_ORTHOLOGUE AFUA_8G05690)"/>
    <property type="match status" value="1"/>
</dbReference>
<dbReference type="EMBL" id="KN847523">
    <property type="protein sequence ID" value="KIV91026.1"/>
    <property type="molecule type" value="Genomic_DNA"/>
</dbReference>
<reference evidence="1 2" key="1">
    <citation type="submission" date="2015-01" db="EMBL/GenBank/DDBJ databases">
        <title>The Genome Sequence of Exophiala mesophila CBS40295.</title>
        <authorList>
            <consortium name="The Broad Institute Genomics Platform"/>
            <person name="Cuomo C."/>
            <person name="de Hoog S."/>
            <person name="Gorbushina A."/>
            <person name="Stielow B."/>
            <person name="Teixiera M."/>
            <person name="Abouelleil A."/>
            <person name="Chapman S.B."/>
            <person name="Priest M."/>
            <person name="Young S.K."/>
            <person name="Wortman J."/>
            <person name="Nusbaum C."/>
            <person name="Birren B."/>
        </authorList>
    </citation>
    <scope>NUCLEOTIDE SEQUENCE [LARGE SCALE GENOMIC DNA]</scope>
    <source>
        <strain evidence="1 2">CBS 40295</strain>
    </source>
</reference>
<dbReference type="OrthoDB" id="2744543at2759"/>
<evidence type="ECO:0000313" key="2">
    <source>
        <dbReference type="Proteomes" id="UP000054302"/>
    </source>
</evidence>
<dbReference type="RefSeq" id="XP_016222600.1">
    <property type="nucleotide sequence ID" value="XM_016370307.1"/>
</dbReference>
<dbReference type="SUPFAM" id="SSF55729">
    <property type="entry name" value="Acyl-CoA N-acyltransferases (Nat)"/>
    <property type="match status" value="1"/>
</dbReference>
<protein>
    <submittedName>
        <fullName evidence="1">Uncharacterized protein</fullName>
    </submittedName>
</protein>
<evidence type="ECO:0000313" key="1">
    <source>
        <dbReference type="EMBL" id="KIV91026.1"/>
    </source>
</evidence>
<dbReference type="InterPro" id="IPR016181">
    <property type="entry name" value="Acyl_CoA_acyltransferase"/>
</dbReference>
<dbReference type="OMA" id="RRYIYCH"/>
<name>A0A0D1XSF2_EXOME</name>
<organism evidence="1 2">
    <name type="scientific">Exophiala mesophila</name>
    <name type="common">Black yeast-like fungus</name>
    <dbReference type="NCBI Taxonomy" id="212818"/>
    <lineage>
        <taxon>Eukaryota</taxon>
        <taxon>Fungi</taxon>
        <taxon>Dikarya</taxon>
        <taxon>Ascomycota</taxon>
        <taxon>Pezizomycotina</taxon>
        <taxon>Eurotiomycetes</taxon>
        <taxon>Chaetothyriomycetidae</taxon>
        <taxon>Chaetothyriales</taxon>
        <taxon>Herpotrichiellaceae</taxon>
        <taxon>Exophiala</taxon>
    </lineage>
</organism>
<dbReference type="GeneID" id="27323461"/>